<dbReference type="Gene3D" id="1.10.260.40">
    <property type="entry name" value="lambda repressor-like DNA-binding domains"/>
    <property type="match status" value="1"/>
</dbReference>
<dbReference type="STRING" id="419475.A8A54_20115"/>
<dbReference type="InterPro" id="IPR010982">
    <property type="entry name" value="Lambda_DNA-bd_dom_sf"/>
</dbReference>
<dbReference type="Gene3D" id="3.40.50.2300">
    <property type="match status" value="2"/>
</dbReference>
<evidence type="ECO:0000313" key="6">
    <source>
        <dbReference type="Proteomes" id="UP000216188"/>
    </source>
</evidence>
<dbReference type="InterPro" id="IPR046335">
    <property type="entry name" value="LacI/GalR-like_sensor"/>
</dbReference>
<gene>
    <name evidence="5" type="ORF">CEV34_4243</name>
</gene>
<dbReference type="CDD" id="cd01392">
    <property type="entry name" value="HTH_LacI"/>
    <property type="match status" value="1"/>
</dbReference>
<evidence type="ECO:0000256" key="2">
    <source>
        <dbReference type="ARBA" id="ARBA00023125"/>
    </source>
</evidence>
<comment type="caution">
    <text evidence="5">The sequence shown here is derived from an EMBL/GenBank/DDBJ whole genome shotgun (WGS) entry which is preliminary data.</text>
</comment>
<protein>
    <submittedName>
        <fullName evidence="5">Periplasmic binding protein-like domain protein</fullName>
    </submittedName>
</protein>
<dbReference type="SMART" id="SM00354">
    <property type="entry name" value="HTH_LACI"/>
    <property type="match status" value="1"/>
</dbReference>
<reference evidence="5 6" key="1">
    <citation type="submission" date="2017-07" db="EMBL/GenBank/DDBJ databases">
        <title>Phylogenetic study on the rhizospheric bacterium Ochrobactrum sp. A44.</title>
        <authorList>
            <person name="Krzyzanowska D.M."/>
            <person name="Ossowicki A."/>
            <person name="Rajewska M."/>
            <person name="Maciag T."/>
            <person name="Kaczynski Z."/>
            <person name="Czerwicka M."/>
            <person name="Jafra S."/>
        </authorList>
    </citation>
    <scope>NUCLEOTIDE SEQUENCE [LARGE SCALE GENOMIC DNA]</scope>
    <source>
        <strain evidence="5 6">CCUG 30717</strain>
    </source>
</reference>
<dbReference type="InterPro" id="IPR000843">
    <property type="entry name" value="HTH_LacI"/>
</dbReference>
<sequence>MLSDNAAVTQSLRAAVEQAVAELGYRPNSLARGLRRHRTNMIALVLPDITNPYFSELAQRIEAAAHSYNHLVVLADTHGDLAREEQQILGLRAHLPAGFLVVPVDSQSRPSLTGSVRTIALDRPYGNHPFVAVDHYAGGELAARHLLALGHRRISYIAGPSGLTISARRREGFLDCCQRAIQAQEVAMAMPEILEAGFDYHAGEALAARLFMRKHDELPTAIATASDQQAIGIMRGASDYGLSIPRDLSIIGFDDIPLAGLTTPRLTTIVQPVREIAETAVAALLNPEMPQDTVLLSPTIKLRETTIRL</sequence>
<dbReference type="CDD" id="cd06267">
    <property type="entry name" value="PBP1_LacI_sugar_binding-like"/>
    <property type="match status" value="1"/>
</dbReference>
<keyword evidence="3" id="KW-0804">Transcription</keyword>
<evidence type="ECO:0000313" key="5">
    <source>
        <dbReference type="EMBL" id="OYR22411.1"/>
    </source>
</evidence>
<dbReference type="SUPFAM" id="SSF47413">
    <property type="entry name" value="lambda repressor-like DNA-binding domains"/>
    <property type="match status" value="1"/>
</dbReference>
<evidence type="ECO:0000256" key="1">
    <source>
        <dbReference type="ARBA" id="ARBA00023015"/>
    </source>
</evidence>
<name>A0A256G6X5_9HYPH</name>
<dbReference type="Proteomes" id="UP000216188">
    <property type="component" value="Unassembled WGS sequence"/>
</dbReference>
<dbReference type="GO" id="GO:0000976">
    <property type="term" value="F:transcription cis-regulatory region binding"/>
    <property type="evidence" value="ECO:0007669"/>
    <property type="project" value="TreeGrafter"/>
</dbReference>
<evidence type="ECO:0000256" key="3">
    <source>
        <dbReference type="ARBA" id="ARBA00023163"/>
    </source>
</evidence>
<evidence type="ECO:0000259" key="4">
    <source>
        <dbReference type="PROSITE" id="PS50932"/>
    </source>
</evidence>
<dbReference type="InterPro" id="IPR028082">
    <property type="entry name" value="Peripla_BP_I"/>
</dbReference>
<keyword evidence="6" id="KW-1185">Reference proteome</keyword>
<keyword evidence="1" id="KW-0805">Transcription regulation</keyword>
<accession>A0A256G6X5</accession>
<proteinExistence type="predicted"/>
<keyword evidence="2" id="KW-0238">DNA-binding</keyword>
<dbReference type="GO" id="GO:0003700">
    <property type="term" value="F:DNA-binding transcription factor activity"/>
    <property type="evidence" value="ECO:0007669"/>
    <property type="project" value="TreeGrafter"/>
</dbReference>
<dbReference type="SUPFAM" id="SSF53822">
    <property type="entry name" value="Periplasmic binding protein-like I"/>
    <property type="match status" value="1"/>
</dbReference>
<dbReference type="EMBL" id="NNRM01000044">
    <property type="protein sequence ID" value="OYR22411.1"/>
    <property type="molecule type" value="Genomic_DNA"/>
</dbReference>
<dbReference type="AlphaFoldDB" id="A0A256G6X5"/>
<dbReference type="PANTHER" id="PTHR30146">
    <property type="entry name" value="LACI-RELATED TRANSCRIPTIONAL REPRESSOR"/>
    <property type="match status" value="1"/>
</dbReference>
<dbReference type="Pfam" id="PF13377">
    <property type="entry name" value="Peripla_BP_3"/>
    <property type="match status" value="1"/>
</dbReference>
<organism evidence="5 6">
    <name type="scientific">Brucella pseudogrignonensis</name>
    <dbReference type="NCBI Taxonomy" id="419475"/>
    <lineage>
        <taxon>Bacteria</taxon>
        <taxon>Pseudomonadati</taxon>
        <taxon>Pseudomonadota</taxon>
        <taxon>Alphaproteobacteria</taxon>
        <taxon>Hyphomicrobiales</taxon>
        <taxon>Brucellaceae</taxon>
        <taxon>Brucella/Ochrobactrum group</taxon>
        <taxon>Brucella</taxon>
    </lineage>
</organism>
<feature type="domain" description="HTH lacI-type" evidence="4">
    <location>
        <begin position="1"/>
        <end position="36"/>
    </location>
</feature>
<dbReference type="PANTHER" id="PTHR30146:SF153">
    <property type="entry name" value="LACTOSE OPERON REPRESSOR"/>
    <property type="match status" value="1"/>
</dbReference>
<dbReference type="PROSITE" id="PS50932">
    <property type="entry name" value="HTH_LACI_2"/>
    <property type="match status" value="1"/>
</dbReference>